<dbReference type="Proteomes" id="UP001059663">
    <property type="component" value="Chromosome"/>
</dbReference>
<sequence length="49" mass="5454">MQVTLFPALTGRHGAAPVFAGWEDLDLELLESTVLDGRTMELVYRPSLH</sequence>
<reference evidence="1" key="1">
    <citation type="submission" date="2021-11" db="EMBL/GenBank/DDBJ databases">
        <title>Study of the species diversity of bacterial strains isolated from a unique natural object - Shulgan-Tash cave (Bashkiria).</title>
        <authorList>
            <person name="Sazanova A.L."/>
            <person name="Chirak E.R."/>
            <person name="Safronova V.I."/>
        </authorList>
    </citation>
    <scope>NUCLEOTIDE SEQUENCE</scope>
    <source>
        <strain evidence="1">P1</strain>
    </source>
</reference>
<dbReference type="EMBL" id="CP087977">
    <property type="protein sequence ID" value="UUZ44755.1"/>
    <property type="molecule type" value="Genomic_DNA"/>
</dbReference>
<gene>
    <name evidence="1" type="ORF">LP422_21060</name>
</gene>
<organism evidence="1 2">
    <name type="scientific">Janibacter limosus</name>
    <dbReference type="NCBI Taxonomy" id="53458"/>
    <lineage>
        <taxon>Bacteria</taxon>
        <taxon>Bacillati</taxon>
        <taxon>Actinomycetota</taxon>
        <taxon>Actinomycetes</taxon>
        <taxon>Micrococcales</taxon>
        <taxon>Intrasporangiaceae</taxon>
        <taxon>Janibacter</taxon>
    </lineage>
</organism>
<protein>
    <submittedName>
        <fullName evidence="1">Uncharacterized protein</fullName>
    </submittedName>
</protein>
<accession>A0AC61U3Y8</accession>
<evidence type="ECO:0000313" key="1">
    <source>
        <dbReference type="EMBL" id="UUZ44755.1"/>
    </source>
</evidence>
<proteinExistence type="predicted"/>
<name>A0AC61U3Y8_9MICO</name>
<evidence type="ECO:0000313" key="2">
    <source>
        <dbReference type="Proteomes" id="UP001059663"/>
    </source>
</evidence>